<reference evidence="15" key="1">
    <citation type="submission" date="2021-03" db="EMBL/GenBank/DDBJ databases">
        <title>Leucobacter chromiisoli sp. nov., isolated from chromium-containing soil of chemical plant.</title>
        <authorList>
            <person name="Xu Z."/>
        </authorList>
    </citation>
    <scope>NUCLEOTIDE SEQUENCE</scope>
    <source>
        <strain evidence="15">S27</strain>
    </source>
</reference>
<evidence type="ECO:0000256" key="5">
    <source>
        <dbReference type="ARBA" id="ARBA00022741"/>
    </source>
</evidence>
<keyword evidence="9" id="KW-0175">Coiled coil</keyword>
<dbReference type="CDD" id="cd16917">
    <property type="entry name" value="HATPase_UhpB-NarQ-NarX-like"/>
    <property type="match status" value="1"/>
</dbReference>
<feature type="transmembrane region" description="Helical" evidence="11">
    <location>
        <begin position="127"/>
        <end position="151"/>
    </location>
</feature>
<feature type="transmembrane region" description="Helical" evidence="11">
    <location>
        <begin position="24"/>
        <end position="46"/>
    </location>
</feature>
<name>A0A939MK13_9MICO</name>
<feature type="coiled-coil region" evidence="9">
    <location>
        <begin position="430"/>
        <end position="457"/>
    </location>
</feature>
<evidence type="ECO:0000256" key="1">
    <source>
        <dbReference type="ARBA" id="ARBA00000085"/>
    </source>
</evidence>
<feature type="transmembrane region" description="Helical" evidence="11">
    <location>
        <begin position="274"/>
        <end position="294"/>
    </location>
</feature>
<evidence type="ECO:0000256" key="11">
    <source>
        <dbReference type="SAM" id="Phobius"/>
    </source>
</evidence>
<dbReference type="Pfam" id="PF07730">
    <property type="entry name" value="HisKA_3"/>
    <property type="match status" value="1"/>
</dbReference>
<dbReference type="GO" id="GO:0000155">
    <property type="term" value="F:phosphorelay sensor kinase activity"/>
    <property type="evidence" value="ECO:0007669"/>
    <property type="project" value="InterPro"/>
</dbReference>
<dbReference type="PANTHER" id="PTHR24421:SF10">
    <property type="entry name" value="NITRATE_NITRITE SENSOR PROTEIN NARQ"/>
    <property type="match status" value="1"/>
</dbReference>
<keyword evidence="11" id="KW-0812">Transmembrane</keyword>
<evidence type="ECO:0000256" key="2">
    <source>
        <dbReference type="ARBA" id="ARBA00012438"/>
    </source>
</evidence>
<dbReference type="PANTHER" id="PTHR24421">
    <property type="entry name" value="NITRATE/NITRITE SENSOR PROTEIN NARX-RELATED"/>
    <property type="match status" value="1"/>
</dbReference>
<comment type="catalytic activity">
    <reaction evidence="1">
        <text>ATP + protein L-histidine = ADP + protein N-phospho-L-histidine.</text>
        <dbReference type="EC" id="2.7.13.3"/>
    </reaction>
</comment>
<evidence type="ECO:0000256" key="9">
    <source>
        <dbReference type="SAM" id="Coils"/>
    </source>
</evidence>
<gene>
    <name evidence="15" type="ORF">J4H92_10615</name>
</gene>
<evidence type="ECO:0000259" key="12">
    <source>
        <dbReference type="Pfam" id="PF02518"/>
    </source>
</evidence>
<keyword evidence="8" id="KW-0902">Two-component regulatory system</keyword>
<organism evidence="15 16">
    <name type="scientific">Leucobacter weissii</name>
    <dbReference type="NCBI Taxonomy" id="1983706"/>
    <lineage>
        <taxon>Bacteria</taxon>
        <taxon>Bacillati</taxon>
        <taxon>Actinomycetota</taxon>
        <taxon>Actinomycetes</taxon>
        <taxon>Micrococcales</taxon>
        <taxon>Microbacteriaceae</taxon>
        <taxon>Leucobacter</taxon>
    </lineage>
</organism>
<evidence type="ECO:0000313" key="16">
    <source>
        <dbReference type="Proteomes" id="UP000664382"/>
    </source>
</evidence>
<feature type="domain" description="Signal transduction histidine kinase subgroup 3 dimerisation and phosphoacceptor" evidence="13">
    <location>
        <begin position="449"/>
        <end position="514"/>
    </location>
</feature>
<evidence type="ECO:0000256" key="8">
    <source>
        <dbReference type="ARBA" id="ARBA00023012"/>
    </source>
</evidence>
<feature type="transmembrane region" description="Helical" evidence="11">
    <location>
        <begin position="300"/>
        <end position="318"/>
    </location>
</feature>
<feature type="transmembrane region" description="Helical" evidence="11">
    <location>
        <begin position="325"/>
        <end position="343"/>
    </location>
</feature>
<evidence type="ECO:0000256" key="10">
    <source>
        <dbReference type="SAM" id="MobiDB-lite"/>
    </source>
</evidence>
<evidence type="ECO:0000259" key="13">
    <source>
        <dbReference type="Pfam" id="PF07730"/>
    </source>
</evidence>
<dbReference type="Proteomes" id="UP000664382">
    <property type="component" value="Unassembled WGS sequence"/>
</dbReference>
<evidence type="ECO:0000256" key="4">
    <source>
        <dbReference type="ARBA" id="ARBA00022679"/>
    </source>
</evidence>
<feature type="domain" description="Putative sensor" evidence="14">
    <location>
        <begin position="26"/>
        <end position="213"/>
    </location>
</feature>
<evidence type="ECO:0000256" key="3">
    <source>
        <dbReference type="ARBA" id="ARBA00022553"/>
    </source>
</evidence>
<dbReference type="EC" id="2.7.13.3" evidence="2"/>
<dbReference type="Pfam" id="PF13796">
    <property type="entry name" value="Sensor"/>
    <property type="match status" value="1"/>
</dbReference>
<keyword evidence="7" id="KW-0067">ATP-binding</keyword>
<feature type="domain" description="Histidine kinase/HSP90-like ATPase" evidence="12">
    <location>
        <begin position="571"/>
        <end position="659"/>
    </location>
</feature>
<feature type="region of interest" description="Disordered" evidence="10">
    <location>
        <begin position="221"/>
        <end position="257"/>
    </location>
</feature>
<keyword evidence="16" id="KW-1185">Reference proteome</keyword>
<dbReference type="GO" id="GO:0016020">
    <property type="term" value="C:membrane"/>
    <property type="evidence" value="ECO:0007669"/>
    <property type="project" value="InterPro"/>
</dbReference>
<accession>A0A939MK13</accession>
<protein>
    <recommendedName>
        <fullName evidence="2">histidine kinase</fullName>
        <ecNumber evidence="2">2.7.13.3</ecNumber>
    </recommendedName>
</protein>
<evidence type="ECO:0000259" key="14">
    <source>
        <dbReference type="Pfam" id="PF13796"/>
    </source>
</evidence>
<keyword evidence="3" id="KW-0597">Phosphoprotein</keyword>
<feature type="transmembrane region" description="Helical" evidence="11">
    <location>
        <begin position="52"/>
        <end position="72"/>
    </location>
</feature>
<feature type="transmembrane region" description="Helical" evidence="11">
    <location>
        <begin position="399"/>
        <end position="419"/>
    </location>
</feature>
<keyword evidence="6" id="KW-0418">Kinase</keyword>
<keyword evidence="11" id="KW-0472">Membrane</keyword>
<dbReference type="RefSeq" id="WP_208098160.1">
    <property type="nucleotide sequence ID" value="NZ_JAGDYM010000011.1"/>
</dbReference>
<dbReference type="InterPro" id="IPR036890">
    <property type="entry name" value="HATPase_C_sf"/>
</dbReference>
<dbReference type="Gene3D" id="3.30.565.10">
    <property type="entry name" value="Histidine kinase-like ATPase, C-terminal domain"/>
    <property type="match status" value="1"/>
</dbReference>
<keyword evidence="5" id="KW-0547">Nucleotide-binding</keyword>
<dbReference type="EMBL" id="JAGDYM010000011">
    <property type="protein sequence ID" value="MBO1902399.1"/>
    <property type="molecule type" value="Genomic_DNA"/>
</dbReference>
<dbReference type="InterPro" id="IPR011712">
    <property type="entry name" value="Sig_transdc_His_kin_sub3_dim/P"/>
</dbReference>
<dbReference type="AlphaFoldDB" id="A0A939MK13"/>
<dbReference type="Pfam" id="PF02518">
    <property type="entry name" value="HATPase_c"/>
    <property type="match status" value="1"/>
</dbReference>
<feature type="transmembrane region" description="Helical" evidence="11">
    <location>
        <begin position="184"/>
        <end position="202"/>
    </location>
</feature>
<dbReference type="SUPFAM" id="SSF55874">
    <property type="entry name" value="ATPase domain of HSP90 chaperone/DNA topoisomerase II/histidine kinase"/>
    <property type="match status" value="1"/>
</dbReference>
<keyword evidence="4" id="KW-0808">Transferase</keyword>
<dbReference type="Gene3D" id="1.20.5.1930">
    <property type="match status" value="1"/>
</dbReference>
<keyword evidence="11" id="KW-1133">Transmembrane helix</keyword>
<feature type="transmembrane region" description="Helical" evidence="11">
    <location>
        <begin position="349"/>
        <end position="367"/>
    </location>
</feature>
<dbReference type="GO" id="GO:0046983">
    <property type="term" value="F:protein dimerization activity"/>
    <property type="evidence" value="ECO:0007669"/>
    <property type="project" value="InterPro"/>
</dbReference>
<evidence type="ECO:0000256" key="7">
    <source>
        <dbReference type="ARBA" id="ARBA00022840"/>
    </source>
</evidence>
<feature type="transmembrane region" description="Helical" evidence="11">
    <location>
        <begin position="374"/>
        <end position="393"/>
    </location>
</feature>
<dbReference type="InterPro" id="IPR050482">
    <property type="entry name" value="Sensor_HK_TwoCompSys"/>
</dbReference>
<dbReference type="InterPro" id="IPR025828">
    <property type="entry name" value="Put_sensor_dom"/>
</dbReference>
<evidence type="ECO:0000313" key="15">
    <source>
        <dbReference type="EMBL" id="MBO1902399.1"/>
    </source>
</evidence>
<dbReference type="GO" id="GO:0005524">
    <property type="term" value="F:ATP binding"/>
    <property type="evidence" value="ECO:0007669"/>
    <property type="project" value="UniProtKB-KW"/>
</dbReference>
<sequence>MVTTPSTPGRNAPLWSISRIGRDYAFVLPGFFVSLLAFVLLVPLTALSLGTLVVWVGALLLPVALRLASVFAELSRTRVRSYGVDVPTPAYAATRPGLAGHLRTMIDPRRWLDLAFETLVAFPLRTFTFVTAVTWTGVAVGGITHVIWGVFLPQDDLTLAGLILEGLTAGAAPDALAHSHLLEAGFNFVAGCLFLVTLPAVLRGLARLDAATTATALGGSGLSAPAGTERGAEVPDGTGPAGSPPGRDPVRSAANEPVAPQAVVSDPAVTGDGWAWIATTAGAVVSVAVAWPLLAALYGVPVVIAMILALAPAAALLLAVRWPAAGIAVLTTAATATALATAGGSEWPWPWPVMTLIAQAMLILLLGLRRRWGWALASWLLPQAAVAATALPFGLDGGGWGSISTSSAVTGGVLVVAVVTRQLHASRGALREERRTSAELSARRHELEERNRIAQELHDVVAHSMSVISVQATTARYRLDGLDPAAETEFASIADSSRQALGEMRSLLALLRSSGDDREAPLAPRPTLDDLPALVEATRRSGARISLDVTRRRDAEGAEASAIPAATGLTAYRIVQEALSNAMRHAPGSAIGVVVTEDGERIVLDVENGPADPPDGQPVVPGAGLGLAGVRERATALGGSVESGATASGGFRVSATLPLG</sequence>
<evidence type="ECO:0000256" key="6">
    <source>
        <dbReference type="ARBA" id="ARBA00022777"/>
    </source>
</evidence>
<dbReference type="InterPro" id="IPR003594">
    <property type="entry name" value="HATPase_dom"/>
</dbReference>
<proteinExistence type="predicted"/>
<comment type="caution">
    <text evidence="15">The sequence shown here is derived from an EMBL/GenBank/DDBJ whole genome shotgun (WGS) entry which is preliminary data.</text>
</comment>